<dbReference type="Pfam" id="PF04577">
    <property type="entry name" value="Glyco_transf_61"/>
    <property type="match status" value="1"/>
</dbReference>
<dbReference type="InterPro" id="IPR049625">
    <property type="entry name" value="Glyco_transf_61_cat"/>
</dbReference>
<dbReference type="OrthoDB" id="7185280at2"/>
<keyword evidence="3" id="KW-0325">Glycoprotein</keyword>
<evidence type="ECO:0000256" key="2">
    <source>
        <dbReference type="ARBA" id="ARBA00022679"/>
    </source>
</evidence>
<reference evidence="5 6" key="1">
    <citation type="submission" date="2018-09" db="EMBL/GenBank/DDBJ databases">
        <authorList>
            <person name="Grouzdev D.S."/>
            <person name="Krutkina M.S."/>
        </authorList>
    </citation>
    <scope>NUCLEOTIDE SEQUENCE [LARGE SCALE GENOMIC DNA]</scope>
    <source>
        <strain evidence="5 6">RmlP001</strain>
    </source>
</reference>
<evidence type="ECO:0000313" key="6">
    <source>
        <dbReference type="Proteomes" id="UP000289411"/>
    </source>
</evidence>
<gene>
    <name evidence="5" type="ORF">D3272_14625</name>
</gene>
<keyword evidence="2" id="KW-0808">Transferase</keyword>
<dbReference type="GO" id="GO:0016757">
    <property type="term" value="F:glycosyltransferase activity"/>
    <property type="evidence" value="ECO:0007669"/>
    <property type="project" value="UniProtKB-KW"/>
</dbReference>
<reference evidence="5 6" key="2">
    <citation type="submission" date="2019-02" db="EMBL/GenBank/DDBJ databases">
        <title>'Lichenibacterium ramalinii' gen. nov. sp. nov., 'Lichenibacterium minor' gen. nov. sp. nov.</title>
        <authorList>
            <person name="Pankratov T."/>
        </authorList>
    </citation>
    <scope>NUCLEOTIDE SEQUENCE [LARGE SCALE GENOMIC DNA]</scope>
    <source>
        <strain evidence="5 6">RmlP001</strain>
    </source>
</reference>
<evidence type="ECO:0000313" key="5">
    <source>
        <dbReference type="EMBL" id="RYB03839.1"/>
    </source>
</evidence>
<evidence type="ECO:0000256" key="3">
    <source>
        <dbReference type="ARBA" id="ARBA00023180"/>
    </source>
</evidence>
<evidence type="ECO:0000259" key="4">
    <source>
        <dbReference type="Pfam" id="PF04577"/>
    </source>
</evidence>
<dbReference type="PANTHER" id="PTHR20961">
    <property type="entry name" value="GLYCOSYLTRANSFERASE"/>
    <property type="match status" value="1"/>
</dbReference>
<evidence type="ECO:0000256" key="1">
    <source>
        <dbReference type="ARBA" id="ARBA00022676"/>
    </source>
</evidence>
<keyword evidence="6" id="KW-1185">Reference proteome</keyword>
<name>A0A4Q2RBE2_9HYPH</name>
<keyword evidence="1" id="KW-0328">Glycosyltransferase</keyword>
<dbReference type="Proteomes" id="UP000289411">
    <property type="component" value="Unassembled WGS sequence"/>
</dbReference>
<comment type="caution">
    <text evidence="5">The sequence shown here is derived from an EMBL/GenBank/DDBJ whole genome shotgun (WGS) entry which is preliminary data.</text>
</comment>
<dbReference type="RefSeq" id="WP_129219956.1">
    <property type="nucleotide sequence ID" value="NZ_QYBC01000012.1"/>
</dbReference>
<protein>
    <submittedName>
        <fullName evidence="5">DUF563 domain-containing protein</fullName>
    </submittedName>
</protein>
<dbReference type="EMBL" id="QYBC01000012">
    <property type="protein sequence ID" value="RYB03839.1"/>
    <property type="molecule type" value="Genomic_DNA"/>
</dbReference>
<feature type="domain" description="Glycosyltransferase 61 catalytic" evidence="4">
    <location>
        <begin position="148"/>
        <end position="315"/>
    </location>
</feature>
<accession>A0A4Q2RBE2</accession>
<sequence length="397" mass="43289">MQLRVDEVSTLPRVATVADLRASPVSCSTALLPRLAEPAAALFPGAWSRHDGEVPAPAWWSETESYIGHLDLFKVRDALLFPAWGVVVARDGAVMRLTMEEAAYVTPDLADLPHAARRDGDTVLDLPDTIPHLPRALLTMPFGARMNYGHFVLDALSSLAAIDATGLFADYPVLVPPLAPWQARHFALLGAEPLVTAAPVVRVGELVYTGAVHHFLHNPNLNYRDLRRRQIAALAPRGGGPKRLYLSRGRRDRRPMVQEARLVRALRGAGFAVADTGRMSVDRQIALFAGAEAVVGATGAAFANALYCRPGTLVVEIMPRGMENHWVQPLCRIGGLRHAAWFCGAQERDPAHPERGMRFDLDVERFLDFAFAWPPLAGTRGGASALQRLKLRLGLPG</sequence>
<proteinExistence type="predicted"/>
<dbReference type="InterPro" id="IPR007657">
    <property type="entry name" value="Glycosyltransferase_61"/>
</dbReference>
<organism evidence="5 6">
    <name type="scientific">Lichenibacterium ramalinae</name>
    <dbReference type="NCBI Taxonomy" id="2316527"/>
    <lineage>
        <taxon>Bacteria</taxon>
        <taxon>Pseudomonadati</taxon>
        <taxon>Pseudomonadota</taxon>
        <taxon>Alphaproteobacteria</taxon>
        <taxon>Hyphomicrobiales</taxon>
        <taxon>Lichenihabitantaceae</taxon>
        <taxon>Lichenibacterium</taxon>
    </lineage>
</organism>
<dbReference type="AlphaFoldDB" id="A0A4Q2RBE2"/>